<organism evidence="5 6">
    <name type="scientific">Lentibacillus amyloliquefaciens</name>
    <dbReference type="NCBI Taxonomy" id="1472767"/>
    <lineage>
        <taxon>Bacteria</taxon>
        <taxon>Bacillati</taxon>
        <taxon>Bacillota</taxon>
        <taxon>Bacilli</taxon>
        <taxon>Bacillales</taxon>
        <taxon>Bacillaceae</taxon>
        <taxon>Lentibacillus</taxon>
    </lineage>
</organism>
<dbReference type="SUPFAM" id="SSF52518">
    <property type="entry name" value="Thiamin diphosphate-binding fold (THDP-binding)"/>
    <property type="match status" value="1"/>
</dbReference>
<dbReference type="RefSeq" id="WP_068440690.1">
    <property type="nucleotide sequence ID" value="NZ_CP013862.1"/>
</dbReference>
<feature type="domain" description="Transketolase-like pyrimidine-binding" evidence="4">
    <location>
        <begin position="4"/>
        <end position="179"/>
    </location>
</feature>
<gene>
    <name evidence="5" type="ORF">AOX59_01220</name>
</gene>
<evidence type="ECO:0000256" key="3">
    <source>
        <dbReference type="ARBA" id="ARBA00023052"/>
    </source>
</evidence>
<keyword evidence="2" id="KW-0560">Oxidoreductase</keyword>
<dbReference type="Pfam" id="PF02780">
    <property type="entry name" value="Transketolase_C"/>
    <property type="match status" value="1"/>
</dbReference>
<evidence type="ECO:0000313" key="5">
    <source>
        <dbReference type="EMBL" id="ALX47340.1"/>
    </source>
</evidence>
<dbReference type="EMBL" id="CP013862">
    <property type="protein sequence ID" value="ALX47340.1"/>
    <property type="molecule type" value="Genomic_DNA"/>
</dbReference>
<dbReference type="Pfam" id="PF02779">
    <property type="entry name" value="Transket_pyr"/>
    <property type="match status" value="1"/>
</dbReference>
<dbReference type="Gene3D" id="3.40.50.970">
    <property type="match status" value="1"/>
</dbReference>
<dbReference type="KEGG" id="lao:AOX59_01220"/>
<dbReference type="FunFam" id="3.40.50.970:FF:000001">
    <property type="entry name" value="Pyruvate dehydrogenase E1 beta subunit"/>
    <property type="match status" value="1"/>
</dbReference>
<sequence>MAEKTMIQAITDAMHHELKNDENVLVFGEDVGQNGGVFRATEGLQDEFGEDRVFDTPLAESGIGGLSLGLALQGFRPVPEIQFIGFTYEAMDAINGQIARIRYRSGGTKPAPITIRTPFGGGVHTPELHADSLEGLIAQQPGIRVVVPSTPYDAKGLLISSIRNNDPVFFMEHMKLYRSFRAEVPDEAYTVDLDKADIKREGKDVTLIAYGAMVHTALKAAEELEKDNIETEVIDLRTISPVDIDTIVESVKKTNRVVMLQEAQRQAGVGAHVISEIQERAILHLEAPVLRVTAPDTVYPFSQAEEVWLPTHKDVIEKVNEVINF</sequence>
<evidence type="ECO:0000313" key="6">
    <source>
        <dbReference type="Proteomes" id="UP000050331"/>
    </source>
</evidence>
<dbReference type="FunFam" id="3.40.50.920:FF:000001">
    <property type="entry name" value="Pyruvate dehydrogenase E1 beta subunit"/>
    <property type="match status" value="1"/>
</dbReference>
<dbReference type="PANTHER" id="PTHR43257">
    <property type="entry name" value="PYRUVATE DEHYDROGENASE E1 COMPONENT BETA SUBUNIT"/>
    <property type="match status" value="1"/>
</dbReference>
<dbReference type="GO" id="GO:0016491">
    <property type="term" value="F:oxidoreductase activity"/>
    <property type="evidence" value="ECO:0007669"/>
    <property type="project" value="UniProtKB-KW"/>
</dbReference>
<dbReference type="InterPro" id="IPR029061">
    <property type="entry name" value="THDP-binding"/>
</dbReference>
<comment type="cofactor">
    <cofactor evidence="1">
        <name>thiamine diphosphate</name>
        <dbReference type="ChEBI" id="CHEBI:58937"/>
    </cofactor>
</comment>
<dbReference type="OrthoDB" id="9771835at2"/>
<protein>
    <submittedName>
        <fullName evidence="5">2-oxoisovalerate dehydrogenase</fullName>
    </submittedName>
</protein>
<evidence type="ECO:0000256" key="2">
    <source>
        <dbReference type="ARBA" id="ARBA00023002"/>
    </source>
</evidence>
<accession>A0A0U4E252</accession>
<dbReference type="STRING" id="1472767.AOX59_01220"/>
<dbReference type="InterPro" id="IPR033248">
    <property type="entry name" value="Transketolase_C"/>
</dbReference>
<name>A0A0U4E252_9BACI</name>
<dbReference type="PANTHER" id="PTHR43257:SF2">
    <property type="entry name" value="PYRUVATE DEHYDROGENASE E1 COMPONENT SUBUNIT BETA"/>
    <property type="match status" value="1"/>
</dbReference>
<evidence type="ECO:0000259" key="4">
    <source>
        <dbReference type="SMART" id="SM00861"/>
    </source>
</evidence>
<reference evidence="5 6" key="1">
    <citation type="submission" date="2016-01" db="EMBL/GenBank/DDBJ databases">
        <title>Complete genome sequence of strain Lentibacillus amyloliquefaciens LAM0015T isolated from saline sediment.</title>
        <authorList>
            <person name="Wang J.-L."/>
            <person name="He M.-X."/>
        </authorList>
    </citation>
    <scope>NUCLEOTIDE SEQUENCE [LARGE SCALE GENOMIC DNA]</scope>
    <source>
        <strain evidence="5 6">LAM0015</strain>
    </source>
</reference>
<dbReference type="InterPro" id="IPR005475">
    <property type="entry name" value="Transketolase-like_Pyr-bd"/>
</dbReference>
<dbReference type="CDD" id="cd07036">
    <property type="entry name" value="TPP_PYR_E1-PDHc-beta_like"/>
    <property type="match status" value="1"/>
</dbReference>
<dbReference type="SMART" id="SM00861">
    <property type="entry name" value="Transket_pyr"/>
    <property type="match status" value="1"/>
</dbReference>
<proteinExistence type="predicted"/>
<keyword evidence="6" id="KW-1185">Reference proteome</keyword>
<dbReference type="Gene3D" id="3.40.50.920">
    <property type="match status" value="1"/>
</dbReference>
<dbReference type="SUPFAM" id="SSF52922">
    <property type="entry name" value="TK C-terminal domain-like"/>
    <property type="match status" value="1"/>
</dbReference>
<dbReference type="InterPro" id="IPR009014">
    <property type="entry name" value="Transketo_C/PFOR_II"/>
</dbReference>
<dbReference type="Proteomes" id="UP000050331">
    <property type="component" value="Chromosome"/>
</dbReference>
<keyword evidence="3" id="KW-0786">Thiamine pyrophosphate</keyword>
<dbReference type="AlphaFoldDB" id="A0A0U4E252"/>
<evidence type="ECO:0000256" key="1">
    <source>
        <dbReference type="ARBA" id="ARBA00001964"/>
    </source>
</evidence>